<evidence type="ECO:0000313" key="2">
    <source>
        <dbReference type="EMBL" id="PON75510.1"/>
    </source>
</evidence>
<evidence type="ECO:0000256" key="1">
    <source>
        <dbReference type="SAM" id="MobiDB-lite"/>
    </source>
</evidence>
<evidence type="ECO:0000313" key="3">
    <source>
        <dbReference type="Proteomes" id="UP000237105"/>
    </source>
</evidence>
<name>A0A2P5DQF4_PARAD</name>
<feature type="region of interest" description="Disordered" evidence="1">
    <location>
        <begin position="1"/>
        <end position="68"/>
    </location>
</feature>
<proteinExistence type="predicted"/>
<comment type="caution">
    <text evidence="2">The sequence shown here is derived from an EMBL/GenBank/DDBJ whole genome shotgun (WGS) entry which is preliminary data.</text>
</comment>
<dbReference type="Proteomes" id="UP000237105">
    <property type="component" value="Unassembled WGS sequence"/>
</dbReference>
<keyword evidence="3" id="KW-1185">Reference proteome</keyword>
<feature type="compositionally biased region" description="Low complexity" evidence="1">
    <location>
        <begin position="19"/>
        <end position="37"/>
    </location>
</feature>
<feature type="compositionally biased region" description="Basic and acidic residues" evidence="1">
    <location>
        <begin position="56"/>
        <end position="68"/>
    </location>
</feature>
<gene>
    <name evidence="2" type="ORF">PanWU01x14_041350</name>
</gene>
<protein>
    <submittedName>
        <fullName evidence="2">Uncharacterized protein</fullName>
    </submittedName>
</protein>
<dbReference type="EMBL" id="JXTB01000023">
    <property type="protein sequence ID" value="PON75510.1"/>
    <property type="molecule type" value="Genomic_DNA"/>
</dbReference>
<sequence length="95" mass="11168">MKIWKRRHSNPRLTRRPRLNPISRSSSNETSSLPSNPLFSKTKTVAIRTRRRHSRRPPETDTRTTREGSRVLMANGYFGLENFGNTCYFGYEFSF</sequence>
<reference evidence="3" key="1">
    <citation type="submission" date="2016-06" db="EMBL/GenBank/DDBJ databases">
        <title>Parallel loss of symbiosis genes in relatives of nitrogen-fixing non-legume Parasponia.</title>
        <authorList>
            <person name="Van Velzen R."/>
            <person name="Holmer R."/>
            <person name="Bu F."/>
            <person name="Rutten L."/>
            <person name="Van Zeijl A."/>
            <person name="Liu W."/>
            <person name="Santuari L."/>
            <person name="Cao Q."/>
            <person name="Sharma T."/>
            <person name="Shen D."/>
            <person name="Roswanjaya Y."/>
            <person name="Wardhani T."/>
            <person name="Kalhor M.S."/>
            <person name="Jansen J."/>
            <person name="Van den Hoogen J."/>
            <person name="Gungor B."/>
            <person name="Hartog M."/>
            <person name="Hontelez J."/>
            <person name="Verver J."/>
            <person name="Yang W.-C."/>
            <person name="Schijlen E."/>
            <person name="Repin R."/>
            <person name="Schilthuizen M."/>
            <person name="Schranz E."/>
            <person name="Heidstra R."/>
            <person name="Miyata K."/>
            <person name="Fedorova E."/>
            <person name="Kohlen W."/>
            <person name="Bisseling T."/>
            <person name="Smit S."/>
            <person name="Geurts R."/>
        </authorList>
    </citation>
    <scope>NUCLEOTIDE SEQUENCE [LARGE SCALE GENOMIC DNA]</scope>
    <source>
        <strain evidence="3">cv. WU1-14</strain>
    </source>
</reference>
<organism evidence="2 3">
    <name type="scientific">Parasponia andersonii</name>
    <name type="common">Sponia andersonii</name>
    <dbReference type="NCBI Taxonomy" id="3476"/>
    <lineage>
        <taxon>Eukaryota</taxon>
        <taxon>Viridiplantae</taxon>
        <taxon>Streptophyta</taxon>
        <taxon>Embryophyta</taxon>
        <taxon>Tracheophyta</taxon>
        <taxon>Spermatophyta</taxon>
        <taxon>Magnoliopsida</taxon>
        <taxon>eudicotyledons</taxon>
        <taxon>Gunneridae</taxon>
        <taxon>Pentapetalae</taxon>
        <taxon>rosids</taxon>
        <taxon>fabids</taxon>
        <taxon>Rosales</taxon>
        <taxon>Cannabaceae</taxon>
        <taxon>Parasponia</taxon>
    </lineage>
</organism>
<feature type="compositionally biased region" description="Basic residues" evidence="1">
    <location>
        <begin position="1"/>
        <end position="18"/>
    </location>
</feature>
<accession>A0A2P5DQF4</accession>
<dbReference type="AlphaFoldDB" id="A0A2P5DQF4"/>